<dbReference type="Proteomes" id="UP000734854">
    <property type="component" value="Unassembled WGS sequence"/>
</dbReference>
<feature type="compositionally biased region" description="Basic and acidic residues" evidence="6">
    <location>
        <begin position="50"/>
        <end position="59"/>
    </location>
</feature>
<feature type="compositionally biased region" description="Low complexity" evidence="6">
    <location>
        <begin position="64"/>
        <end position="76"/>
    </location>
</feature>
<keyword evidence="4" id="KW-0863">Zinc-finger</keyword>
<evidence type="ECO:0000256" key="5">
    <source>
        <dbReference type="PROSITE-ProRule" id="PRU00221"/>
    </source>
</evidence>
<feature type="repeat" description="WD" evidence="5">
    <location>
        <begin position="532"/>
        <end position="566"/>
    </location>
</feature>
<evidence type="ECO:0000256" key="2">
    <source>
        <dbReference type="ARBA" id="ARBA00022574"/>
    </source>
</evidence>
<dbReference type="PROSITE" id="PS50082">
    <property type="entry name" value="WD_REPEATS_2"/>
    <property type="match status" value="1"/>
</dbReference>
<name>A0A8J5G302_ZINOF</name>
<feature type="compositionally biased region" description="Basic and acidic residues" evidence="6">
    <location>
        <begin position="93"/>
        <end position="113"/>
    </location>
</feature>
<dbReference type="Pfam" id="PF12816">
    <property type="entry name" value="TPR_Vps8"/>
    <property type="match status" value="1"/>
</dbReference>
<dbReference type="GO" id="GO:0008270">
    <property type="term" value="F:zinc ion binding"/>
    <property type="evidence" value="ECO:0007669"/>
    <property type="project" value="UniProtKB-KW"/>
</dbReference>
<dbReference type="InterPro" id="IPR036322">
    <property type="entry name" value="WD40_repeat_dom_sf"/>
</dbReference>
<feature type="compositionally biased region" description="Low complexity" evidence="6">
    <location>
        <begin position="356"/>
        <end position="369"/>
    </location>
</feature>
<evidence type="ECO:0000259" key="7">
    <source>
        <dbReference type="PROSITE" id="PS50089"/>
    </source>
</evidence>
<dbReference type="GO" id="GO:0034058">
    <property type="term" value="P:endosomal vesicle fusion"/>
    <property type="evidence" value="ECO:0007669"/>
    <property type="project" value="TreeGrafter"/>
</dbReference>
<dbReference type="Gene3D" id="2.130.10.10">
    <property type="entry name" value="YVTN repeat-like/Quinoprotein amine dehydrogenase"/>
    <property type="match status" value="1"/>
</dbReference>
<dbReference type="InterPro" id="IPR019775">
    <property type="entry name" value="WD40_repeat_CS"/>
</dbReference>
<dbReference type="GO" id="GO:0030897">
    <property type="term" value="C:HOPS complex"/>
    <property type="evidence" value="ECO:0007669"/>
    <property type="project" value="TreeGrafter"/>
</dbReference>
<feature type="compositionally biased region" description="Pro residues" evidence="6">
    <location>
        <begin position="77"/>
        <end position="92"/>
    </location>
</feature>
<feature type="region of interest" description="Disordered" evidence="6">
    <location>
        <begin position="211"/>
        <end position="242"/>
    </location>
</feature>
<accession>A0A8J5G302</accession>
<dbReference type="EMBL" id="JACMSC010000011">
    <property type="protein sequence ID" value="KAG6498876.1"/>
    <property type="molecule type" value="Genomic_DNA"/>
</dbReference>
<evidence type="ECO:0000313" key="8">
    <source>
        <dbReference type="EMBL" id="KAG6498876.1"/>
    </source>
</evidence>
<reference evidence="8 9" key="1">
    <citation type="submission" date="2020-08" db="EMBL/GenBank/DDBJ databases">
        <title>Plant Genome Project.</title>
        <authorList>
            <person name="Zhang R.-G."/>
        </authorList>
    </citation>
    <scope>NUCLEOTIDE SEQUENCE [LARGE SCALE GENOMIC DNA]</scope>
    <source>
        <tissue evidence="8">Rhizome</tissue>
    </source>
</reference>
<comment type="similarity">
    <text evidence="1">Belongs to the VPS8 family.</text>
</comment>
<evidence type="ECO:0000256" key="1">
    <source>
        <dbReference type="ARBA" id="ARBA00009422"/>
    </source>
</evidence>
<dbReference type="Pfam" id="PF23410">
    <property type="entry name" value="Beta-prop_VPS8"/>
    <property type="match status" value="1"/>
</dbReference>
<keyword evidence="4" id="KW-0862">Zinc</keyword>
<gene>
    <name evidence="8" type="ORF">ZIOFF_038626</name>
</gene>
<dbReference type="InterPro" id="IPR001841">
    <property type="entry name" value="Znf_RING"/>
</dbReference>
<feature type="region of interest" description="Disordered" evidence="6">
    <location>
        <begin position="351"/>
        <end position="382"/>
    </location>
</feature>
<keyword evidence="4" id="KW-0479">Metal-binding</keyword>
<dbReference type="SUPFAM" id="SSF50978">
    <property type="entry name" value="WD40 repeat-like"/>
    <property type="match status" value="1"/>
</dbReference>
<keyword evidence="3" id="KW-0677">Repeat</keyword>
<evidence type="ECO:0000313" key="9">
    <source>
        <dbReference type="Proteomes" id="UP000734854"/>
    </source>
</evidence>
<feature type="domain" description="RING-type" evidence="7">
    <location>
        <begin position="1781"/>
        <end position="1825"/>
    </location>
</feature>
<dbReference type="InterPro" id="IPR025941">
    <property type="entry name" value="Vps8_central_dom"/>
</dbReference>
<dbReference type="GO" id="GO:0006623">
    <property type="term" value="P:protein targeting to vacuole"/>
    <property type="evidence" value="ECO:0007669"/>
    <property type="project" value="InterPro"/>
</dbReference>
<evidence type="ECO:0000256" key="4">
    <source>
        <dbReference type="PROSITE-ProRule" id="PRU00175"/>
    </source>
</evidence>
<dbReference type="Pfam" id="PF23556">
    <property type="entry name" value="TPR_Vps41"/>
    <property type="match status" value="1"/>
</dbReference>
<feature type="compositionally biased region" description="Acidic residues" evidence="6">
    <location>
        <begin position="40"/>
        <end position="49"/>
    </location>
</feature>
<dbReference type="GO" id="GO:0005770">
    <property type="term" value="C:late endosome"/>
    <property type="evidence" value="ECO:0007669"/>
    <property type="project" value="TreeGrafter"/>
</dbReference>
<protein>
    <recommendedName>
        <fullName evidence="7">RING-type domain-containing protein</fullName>
    </recommendedName>
</protein>
<dbReference type="PANTHER" id="PTHR12616:SF8">
    <property type="entry name" value="VACUOLAR PROTEIN SORTING-ASSOCIATED PROTEIN 8 HOMOLOG"/>
    <property type="match status" value="1"/>
</dbReference>
<keyword evidence="2 5" id="KW-0853">WD repeat</keyword>
<evidence type="ECO:0000256" key="3">
    <source>
        <dbReference type="ARBA" id="ARBA00022737"/>
    </source>
</evidence>
<dbReference type="PANTHER" id="PTHR12616">
    <property type="entry name" value="VACUOLAR PROTEIN SORTING VPS41"/>
    <property type="match status" value="1"/>
</dbReference>
<dbReference type="SMART" id="SM00320">
    <property type="entry name" value="WD40"/>
    <property type="match status" value="1"/>
</dbReference>
<feature type="region of interest" description="Disordered" evidence="6">
    <location>
        <begin position="1"/>
        <end position="167"/>
    </location>
</feature>
<feature type="compositionally biased region" description="Low complexity" evidence="6">
    <location>
        <begin position="133"/>
        <end position="160"/>
    </location>
</feature>
<dbReference type="InterPro" id="IPR015943">
    <property type="entry name" value="WD40/YVTN_repeat-like_dom_sf"/>
</dbReference>
<dbReference type="SUPFAM" id="SSF57850">
    <property type="entry name" value="RING/U-box"/>
    <property type="match status" value="1"/>
</dbReference>
<comment type="caution">
    <text evidence="8">The sequence shown here is derived from an EMBL/GenBank/DDBJ whole genome shotgun (WGS) entry which is preliminary data.</text>
</comment>
<organism evidence="8 9">
    <name type="scientific">Zingiber officinale</name>
    <name type="common">Ginger</name>
    <name type="synonym">Amomum zingiber</name>
    <dbReference type="NCBI Taxonomy" id="94328"/>
    <lineage>
        <taxon>Eukaryota</taxon>
        <taxon>Viridiplantae</taxon>
        <taxon>Streptophyta</taxon>
        <taxon>Embryophyta</taxon>
        <taxon>Tracheophyta</taxon>
        <taxon>Spermatophyta</taxon>
        <taxon>Magnoliopsida</taxon>
        <taxon>Liliopsida</taxon>
        <taxon>Zingiberales</taxon>
        <taxon>Zingiberaceae</taxon>
        <taxon>Zingiber</taxon>
    </lineage>
</organism>
<dbReference type="PROSITE" id="PS50089">
    <property type="entry name" value="ZF_RING_2"/>
    <property type="match status" value="1"/>
</dbReference>
<keyword evidence="9" id="KW-1185">Reference proteome</keyword>
<evidence type="ECO:0000256" key="6">
    <source>
        <dbReference type="SAM" id="MobiDB-lite"/>
    </source>
</evidence>
<dbReference type="InterPro" id="IPR045111">
    <property type="entry name" value="Vps41/Vps8"/>
</dbReference>
<dbReference type="InterPro" id="IPR001680">
    <property type="entry name" value="WD40_rpt"/>
</dbReference>
<feature type="compositionally biased region" description="Basic and acidic residues" evidence="6">
    <location>
        <begin position="370"/>
        <end position="382"/>
    </location>
</feature>
<proteinExistence type="inferred from homology"/>
<sequence>MTTKAPSSSSSTPRRGVPPMELDLDSFLRSHGGDLFSSSSDDDDDDHDEIDAVHRRTVDEILNDSDSSSSSSLSPPSRIPIPVPKTPIPTPDPKPKEEAALVEEASRRTRDSISEGAEEPSTSFDWRRRSRELSASVSLSSLGLRNGASSSSSSSRPLPSYFGGVRLNPKPGAALAAAAAASRSVPTPHAIAIKNRRAGIGSVWKDADEGLESAGSEGLDGSEHSGGTFLSENLESGVDEEEILQSSAEATEEIHSEVDILEPSGPTPAQLETNVVAEELGVHFAAVESCQTPGQLEANEDVLNLSETSQVPPVAVIPGEDFSMWNDNLPLTDGADVPHDMVNSNNQVELQVPPTVGDNVNGDNVPNGGVREEREQVHSGSDIDKLVEERLSQAENSKRAEKKAEKKLRASMKPLEWAEELEKRHASSGLHWEEGAAAQPMRLQGIRRGPPAVGYLQIDLDNAITRSISSQQFKRDHGSPQVVAVHLNYIAVGMSKGTIIVLASKYSAHSADSTDSKMLTFGSHAEKTQISVTSMCFNQQGDLLLAGYGNGHLTIWDVQKAIAAKVITGEHAVPVVHTLFLGQDPQVTRQFKAVTGDSRGLVLLHTASVVPLLNRFSIKTQCLLDGQKTGTVLCASPLQLYDMHGFVSAPSQIHSSASSNGLSSMVGGVVGGVVGGESGWKLFNEGSPVVEEGVVIFVTHQNALVVRLSPNVEVFDKFPRPEGVREGSMPYAEWKWTLADDSSLDSSDKVSWLAIAWDRNVQVAQLVKSEMKKYREWNLDSAAIGIAWLDDKMLVVVTLRGQLCLFTKDGNEIHRISFIVSGLGIDDVITYNTFFSNTFGNPEKGFHNSIAVRGATVYILGPMHLIVSRLLPWREKIQVLQRAGDWMGALDMSMRLYDGHAQGVIDLPRTVVAIREVIMPFLVELILSYVDEVFSYISVAFCNQIEKAGLVEDIKSSDSTLQKEIEDQYARVGGVAVEFCIHISRIDILFDSIFTKFVAVQHGGTFLEILEPYILKDMLGSLPPEIMQALVEHYSSRGWLQRVEQCVLHMNISSLDFNQVVRLCREHGLYGALIYLFNRGLDDYRTPLEELICVVKDSSRTDAASIGYRMLVYLKYCFQGLAFPPGHGTISSQRLQSVREELLSFLLEDSKSLTSPVFKSFKASCGICPNLCYLLWLATEATLKVIRCAFLEEGCTQIVDSMHYKVESNAEDGKEEDFHRIKVQNAMVQSIANTLIDILDLKSVVIKSFVIEDTAEVWPSKEDLGQILEFIAFLVSYKQATISEKVLKHILRHLTSQDKTSDDPNMKYEVSRPEKQVLTLLKVAPQVDWNSDDVMHLCVYAHFYQACGLIHEIRGQFVDALDSYMKDQDEPIHAFAFINKIMLQLKNNNVSFKMAVISRIPELIKLSRECAFFLVIDQFSSETQDILSELRSHPQSMFLFLKTTLEIHLSGNLKFPVLETVCLSNPPFGEIRETPNNLEEYAERLASFPKLLHQNTIQVNDELTELFLSLLCQFERNSVLKFLETFDNYRLEQCLHICQEYGVTDAAAFLLERVGDVGSALMLMLTGLNEKIDLLVDAVEKKIYEVASSDSLWQFEDIMNLNEVISVTDVLHASISLCQRNTRRLDTTESESLWFRLLDFYSQPMKWLCAIKPASLNQKHGNPDHLNVLEPMPKWKISHKASATILRKLFSQFVGELIEGMAGYMPLPVIMAKLLSDNGNQEFGDFKLTILQMLGTYGYERKILFRNTGTAKSLIEDDTFYSLSLLKKGASHAYAPQDFICCICGCTFTKGSTSGIRVFSCGHTTHLQCEFEESKKSESVRCPICLPKKNPRPRNKSFFLENGLVKGSTSSSQPSESIFSVQHVHESEVMEKPFGLQQISRFEILNNLQKNGKFLRTEALPQLKLSPPAIYHEKIQQRSISVVGEPSDSAQKIDKPSKLWQLKDLKSRGSLNMFPLSVPLIPEQVLRRTKCDNGQCSCGIGDAKKRCIFLPLESQNPQGPAESYASLQKVTLPLGYAQPIIDIYSDDRGIQLHTVVLDEAVNWNDQAGDHAVVAAVTWPCSWSQAPRADGHAVVAQAQCGQTHGHVTAAELGQATMSAKWMSSHGCYEITAVLRHKITEGSGYLDSLRVTHNPQKGSTVPDFAVAGGRGSTPRWRSRVFATHCGTTPRPNPNLRKLPPPTHHPLNASPLLESIATNPPFLVIILIPFPASLLSPRSFVIIIAVPNARSTIIIIIPGIRGAPPSSRPCPAVPLASPVGGAQDTLSTPAVLHYLPSHKAIFNGAPAVTVTASSSVAFMAAPYN</sequence>
<dbReference type="PROSITE" id="PS00678">
    <property type="entry name" value="WD_REPEATS_1"/>
    <property type="match status" value="1"/>
</dbReference>